<evidence type="ECO:0000256" key="8">
    <source>
        <dbReference type="ARBA" id="ARBA00047559"/>
    </source>
</evidence>
<feature type="region of interest" description="Disordered" evidence="11">
    <location>
        <begin position="1"/>
        <end position="22"/>
    </location>
</feature>
<evidence type="ECO:0000256" key="3">
    <source>
        <dbReference type="ARBA" id="ARBA00022527"/>
    </source>
</evidence>
<dbReference type="EC" id="2.7.11.25" evidence="2"/>
<keyword evidence="7 10" id="KW-0067">ATP-binding</keyword>
<dbReference type="InterPro" id="IPR000719">
    <property type="entry name" value="Prot_kinase_dom"/>
</dbReference>
<comment type="catalytic activity">
    <reaction evidence="8">
        <text>L-threonyl-[protein] + ATP = O-phospho-L-threonyl-[protein] + ADP + H(+)</text>
        <dbReference type="Rhea" id="RHEA:46608"/>
        <dbReference type="Rhea" id="RHEA-COMP:11060"/>
        <dbReference type="Rhea" id="RHEA-COMP:11605"/>
        <dbReference type="ChEBI" id="CHEBI:15378"/>
        <dbReference type="ChEBI" id="CHEBI:30013"/>
        <dbReference type="ChEBI" id="CHEBI:30616"/>
        <dbReference type="ChEBI" id="CHEBI:61977"/>
        <dbReference type="ChEBI" id="CHEBI:456216"/>
        <dbReference type="EC" id="2.7.11.25"/>
    </reaction>
</comment>
<feature type="binding site" evidence="10">
    <location>
        <position position="122"/>
    </location>
    <ligand>
        <name>ATP</name>
        <dbReference type="ChEBI" id="CHEBI:30616"/>
    </ligand>
</feature>
<dbReference type="PROSITE" id="PS50011">
    <property type="entry name" value="PROTEIN_KINASE_DOM"/>
    <property type="match status" value="1"/>
</dbReference>
<evidence type="ECO:0000259" key="12">
    <source>
        <dbReference type="PROSITE" id="PS50011"/>
    </source>
</evidence>
<evidence type="ECO:0000256" key="11">
    <source>
        <dbReference type="SAM" id="MobiDB-lite"/>
    </source>
</evidence>
<comment type="similarity">
    <text evidence="1">Belongs to the protein kinase superfamily. STE Ser/Thr protein kinase family. MAP kinase kinase kinase subfamily.</text>
</comment>
<evidence type="ECO:0000256" key="7">
    <source>
        <dbReference type="ARBA" id="ARBA00022840"/>
    </source>
</evidence>
<dbReference type="EMBL" id="JAYWIO010000008">
    <property type="protein sequence ID" value="KAK7246824.1"/>
    <property type="molecule type" value="Genomic_DNA"/>
</dbReference>
<evidence type="ECO:0000256" key="6">
    <source>
        <dbReference type="ARBA" id="ARBA00022777"/>
    </source>
</evidence>
<evidence type="ECO:0000256" key="5">
    <source>
        <dbReference type="ARBA" id="ARBA00022741"/>
    </source>
</evidence>
<sequence>MEEDYSQRKQQQVYNRDGGGGGIKGVRHLALAILDDTGTSDNIFSDKKNLVSYDDDDHNDSDDGGKSENDYSIVDDSIHNVSPNGFFGRTFSAWQKVELLGRGVFSTVYEGITDDGFFFAVKEVSLGEEGYHASVFRLQQEISRLSQFEHENIVRYFGSDKDNNMLYIFLELVTKGSLASLYQKYHLRDSQVSVYTKQILSGLKYLHDRNVDIKCANILVDASGSVKLGGFRLAKQATKLNWLVSSKGSPYFMAPEVVNLRNCGYGLAADIWSLGCTVLEMLTQQRPYSHLEGVQAVFQIAKGQPPPVPESLSKDARDFILKCLQVNPSKRPTSAQLLDHPFVKRPLLTLPPLSVDALPAIVAWLCEACFVGLFFPNTNPVLLPKKNASAATKELKSPSKATKSSKKA</sequence>
<accession>A0AAN9HRS1</accession>
<dbReference type="PANTHER" id="PTHR48016">
    <property type="entry name" value="MAP KINASE KINASE KINASE SSK2-RELATED-RELATED"/>
    <property type="match status" value="1"/>
</dbReference>
<dbReference type="Pfam" id="PF00069">
    <property type="entry name" value="Pkinase"/>
    <property type="match status" value="1"/>
</dbReference>
<evidence type="ECO:0000256" key="2">
    <source>
        <dbReference type="ARBA" id="ARBA00012406"/>
    </source>
</evidence>
<dbReference type="InterPro" id="IPR050538">
    <property type="entry name" value="MAP_kinase_kinase_kinase"/>
</dbReference>
<dbReference type="SUPFAM" id="SSF56112">
    <property type="entry name" value="Protein kinase-like (PK-like)"/>
    <property type="match status" value="1"/>
</dbReference>
<keyword evidence="3" id="KW-0723">Serine/threonine-protein kinase</keyword>
<evidence type="ECO:0000256" key="9">
    <source>
        <dbReference type="ARBA" id="ARBA00048329"/>
    </source>
</evidence>
<reference evidence="13 14" key="1">
    <citation type="submission" date="2024-01" db="EMBL/GenBank/DDBJ databases">
        <title>The genomes of 5 underutilized Papilionoideae crops provide insights into root nodulation and disease resistanc.</title>
        <authorList>
            <person name="Yuan L."/>
        </authorList>
    </citation>
    <scope>NUCLEOTIDE SEQUENCE [LARGE SCALE GENOMIC DNA]</scope>
    <source>
        <strain evidence="13">ZHUSHIDOU_FW_LH</strain>
        <tissue evidence="13">Leaf</tissue>
    </source>
</reference>
<organism evidence="13 14">
    <name type="scientific">Crotalaria pallida</name>
    <name type="common">Smooth rattlebox</name>
    <name type="synonym">Crotalaria striata</name>
    <dbReference type="NCBI Taxonomy" id="3830"/>
    <lineage>
        <taxon>Eukaryota</taxon>
        <taxon>Viridiplantae</taxon>
        <taxon>Streptophyta</taxon>
        <taxon>Embryophyta</taxon>
        <taxon>Tracheophyta</taxon>
        <taxon>Spermatophyta</taxon>
        <taxon>Magnoliopsida</taxon>
        <taxon>eudicotyledons</taxon>
        <taxon>Gunneridae</taxon>
        <taxon>Pentapetalae</taxon>
        <taxon>rosids</taxon>
        <taxon>fabids</taxon>
        <taxon>Fabales</taxon>
        <taxon>Fabaceae</taxon>
        <taxon>Papilionoideae</taxon>
        <taxon>50 kb inversion clade</taxon>
        <taxon>genistoids sensu lato</taxon>
        <taxon>core genistoids</taxon>
        <taxon>Crotalarieae</taxon>
        <taxon>Crotalaria</taxon>
    </lineage>
</organism>
<evidence type="ECO:0000313" key="14">
    <source>
        <dbReference type="Proteomes" id="UP001372338"/>
    </source>
</evidence>
<dbReference type="Proteomes" id="UP001372338">
    <property type="component" value="Unassembled WGS sequence"/>
</dbReference>
<dbReference type="GO" id="GO:0005524">
    <property type="term" value="F:ATP binding"/>
    <property type="evidence" value="ECO:0007669"/>
    <property type="project" value="UniProtKB-UniRule"/>
</dbReference>
<dbReference type="GO" id="GO:0005737">
    <property type="term" value="C:cytoplasm"/>
    <property type="evidence" value="ECO:0007669"/>
    <property type="project" value="TreeGrafter"/>
</dbReference>
<evidence type="ECO:0000256" key="4">
    <source>
        <dbReference type="ARBA" id="ARBA00022679"/>
    </source>
</evidence>
<dbReference type="GO" id="GO:0004709">
    <property type="term" value="F:MAP kinase kinase kinase activity"/>
    <property type="evidence" value="ECO:0007669"/>
    <property type="project" value="UniProtKB-EC"/>
</dbReference>
<dbReference type="FunFam" id="1.10.510.10:FF:000359">
    <property type="entry name" value="Mitogen-activated protein kinase 1, putative, expressed"/>
    <property type="match status" value="1"/>
</dbReference>
<evidence type="ECO:0000313" key="13">
    <source>
        <dbReference type="EMBL" id="KAK7246824.1"/>
    </source>
</evidence>
<protein>
    <recommendedName>
        <fullName evidence="2">mitogen-activated protein kinase kinase kinase</fullName>
        <ecNumber evidence="2">2.7.11.25</ecNumber>
    </recommendedName>
</protein>
<dbReference type="GO" id="GO:1902065">
    <property type="term" value="P:response to L-glutamate"/>
    <property type="evidence" value="ECO:0007669"/>
    <property type="project" value="UniProtKB-ARBA"/>
</dbReference>
<name>A0AAN9HRS1_CROPI</name>
<dbReference type="PROSITE" id="PS00107">
    <property type="entry name" value="PROTEIN_KINASE_ATP"/>
    <property type="match status" value="1"/>
</dbReference>
<evidence type="ECO:0000256" key="10">
    <source>
        <dbReference type="PROSITE-ProRule" id="PRU10141"/>
    </source>
</evidence>
<dbReference type="InterPro" id="IPR017441">
    <property type="entry name" value="Protein_kinase_ATP_BS"/>
</dbReference>
<comment type="catalytic activity">
    <reaction evidence="9">
        <text>L-seryl-[protein] + ATP = O-phospho-L-seryl-[protein] + ADP + H(+)</text>
        <dbReference type="Rhea" id="RHEA:17989"/>
        <dbReference type="Rhea" id="RHEA-COMP:9863"/>
        <dbReference type="Rhea" id="RHEA-COMP:11604"/>
        <dbReference type="ChEBI" id="CHEBI:15378"/>
        <dbReference type="ChEBI" id="CHEBI:29999"/>
        <dbReference type="ChEBI" id="CHEBI:30616"/>
        <dbReference type="ChEBI" id="CHEBI:83421"/>
        <dbReference type="ChEBI" id="CHEBI:456216"/>
        <dbReference type="EC" id="2.7.11.25"/>
    </reaction>
</comment>
<evidence type="ECO:0000256" key="1">
    <source>
        <dbReference type="ARBA" id="ARBA00006529"/>
    </source>
</evidence>
<comment type="caution">
    <text evidence="13">The sequence shown here is derived from an EMBL/GenBank/DDBJ whole genome shotgun (WGS) entry which is preliminary data.</text>
</comment>
<feature type="region of interest" description="Disordered" evidence="11">
    <location>
        <begin position="389"/>
        <end position="408"/>
    </location>
</feature>
<proteinExistence type="inferred from homology"/>
<dbReference type="Gene3D" id="1.10.510.10">
    <property type="entry name" value="Transferase(Phosphotransferase) domain 1"/>
    <property type="match status" value="1"/>
</dbReference>
<gene>
    <name evidence="13" type="ORF">RIF29_41694</name>
</gene>
<keyword evidence="6" id="KW-0418">Kinase</keyword>
<keyword evidence="5 10" id="KW-0547">Nucleotide-binding</keyword>
<keyword evidence="4" id="KW-0808">Transferase</keyword>
<keyword evidence="14" id="KW-1185">Reference proteome</keyword>
<feature type="domain" description="Protein kinase" evidence="12">
    <location>
        <begin position="94"/>
        <end position="343"/>
    </location>
</feature>
<dbReference type="AlphaFoldDB" id="A0AAN9HRS1"/>
<dbReference type="SMART" id="SM00220">
    <property type="entry name" value="S_TKc"/>
    <property type="match status" value="1"/>
</dbReference>
<dbReference type="InterPro" id="IPR011009">
    <property type="entry name" value="Kinase-like_dom_sf"/>
</dbReference>
<dbReference type="PANTHER" id="PTHR48016:SF29">
    <property type="entry name" value="MITOGEN-ACTIVATED PROTEIN KINASE KINASE KINASE 1-RELATED"/>
    <property type="match status" value="1"/>
</dbReference>